<dbReference type="RefSeq" id="WP_253801127.1">
    <property type="nucleotide sequence ID" value="NZ_BAAAUB010000069.1"/>
</dbReference>
<evidence type="ECO:0000256" key="1">
    <source>
        <dbReference type="SAM" id="MobiDB-lite"/>
    </source>
</evidence>
<feature type="transmembrane region" description="Helical" evidence="2">
    <location>
        <begin position="208"/>
        <end position="227"/>
    </location>
</feature>
<evidence type="ECO:0000259" key="4">
    <source>
        <dbReference type="Pfam" id="PF07987"/>
    </source>
</evidence>
<name>A0ABT1J469_9ACTN</name>
<keyword evidence="3" id="KW-0732">Signal</keyword>
<organism evidence="5 6">
    <name type="scientific">Kitasatospora paracochleata</name>
    <dbReference type="NCBI Taxonomy" id="58354"/>
    <lineage>
        <taxon>Bacteria</taxon>
        <taxon>Bacillati</taxon>
        <taxon>Actinomycetota</taxon>
        <taxon>Actinomycetes</taxon>
        <taxon>Kitasatosporales</taxon>
        <taxon>Streptomycetaceae</taxon>
        <taxon>Kitasatospora</taxon>
    </lineage>
</organism>
<feature type="domain" description="YncI copper-binding" evidence="4">
    <location>
        <begin position="97"/>
        <end position="157"/>
    </location>
</feature>
<reference evidence="5 6" key="1">
    <citation type="submission" date="2022-06" db="EMBL/GenBank/DDBJ databases">
        <title>Sequencing the genomes of 1000 actinobacteria strains.</title>
        <authorList>
            <person name="Klenk H.-P."/>
        </authorList>
    </citation>
    <scope>NUCLEOTIDE SEQUENCE [LARGE SCALE GENOMIC DNA]</scope>
    <source>
        <strain evidence="5 6">DSM 41656</strain>
    </source>
</reference>
<dbReference type="Gene3D" id="2.60.40.2230">
    <property type="entry name" value="Uncharacterised protein YcnI-like PF07987, DUF1775"/>
    <property type="match status" value="1"/>
</dbReference>
<protein>
    <recommendedName>
        <fullName evidence="4">YncI copper-binding domain-containing protein</fullName>
    </recommendedName>
</protein>
<dbReference type="InterPro" id="IPR038507">
    <property type="entry name" value="YcnI-like_sf"/>
</dbReference>
<feature type="compositionally biased region" description="Low complexity" evidence="1">
    <location>
        <begin position="164"/>
        <end position="191"/>
    </location>
</feature>
<feature type="signal peptide" evidence="3">
    <location>
        <begin position="1"/>
        <end position="29"/>
    </location>
</feature>
<comment type="caution">
    <text evidence="5">The sequence shown here is derived from an EMBL/GenBank/DDBJ whole genome shotgun (WGS) entry which is preliminary data.</text>
</comment>
<feature type="region of interest" description="Disordered" evidence="1">
    <location>
        <begin position="150"/>
        <end position="191"/>
    </location>
</feature>
<dbReference type="Proteomes" id="UP001206483">
    <property type="component" value="Unassembled WGS sequence"/>
</dbReference>
<proteinExistence type="predicted"/>
<dbReference type="EMBL" id="JAMZDX010000005">
    <property type="protein sequence ID" value="MCP2312218.1"/>
    <property type="molecule type" value="Genomic_DNA"/>
</dbReference>
<evidence type="ECO:0000313" key="6">
    <source>
        <dbReference type="Proteomes" id="UP001206483"/>
    </source>
</evidence>
<evidence type="ECO:0000256" key="3">
    <source>
        <dbReference type="SAM" id="SignalP"/>
    </source>
</evidence>
<gene>
    <name evidence="5" type="ORF">FHR36_005384</name>
</gene>
<sequence>MQRTRLLARVLTPVAALGGTLALAVPAFAHVEVEADHPQALAKIVMIDFNAEGESDTAGITEIKVALPTGIASGDIVLTSAPSGWKLTPSEGGYTVSGPALAPGADAKYAIKVMQLPDAKELAFKSLVGYSDGHVDRWIELPQAGVKPEHPAPVLTLSPAAPGSTPQAAPAASLPAPSVSASSGAPAAPTAATPAAAPAAKTSSGGSGVVVGVVVAVVVALLAALVWRRRSAR</sequence>
<dbReference type="InterPro" id="IPR012533">
    <property type="entry name" value="YcnI-copper_dom"/>
</dbReference>
<dbReference type="Pfam" id="PF07987">
    <property type="entry name" value="DUF1775"/>
    <property type="match status" value="1"/>
</dbReference>
<keyword evidence="6" id="KW-1185">Reference proteome</keyword>
<evidence type="ECO:0000313" key="5">
    <source>
        <dbReference type="EMBL" id="MCP2312218.1"/>
    </source>
</evidence>
<feature type="chain" id="PRO_5046585019" description="YncI copper-binding domain-containing protein" evidence="3">
    <location>
        <begin position="30"/>
        <end position="233"/>
    </location>
</feature>
<keyword evidence="2" id="KW-0472">Membrane</keyword>
<keyword evidence="2" id="KW-1133">Transmembrane helix</keyword>
<evidence type="ECO:0000256" key="2">
    <source>
        <dbReference type="SAM" id="Phobius"/>
    </source>
</evidence>
<accession>A0ABT1J469</accession>
<keyword evidence="2" id="KW-0812">Transmembrane</keyword>